<dbReference type="SUPFAM" id="SSF46689">
    <property type="entry name" value="Homeodomain-like"/>
    <property type="match status" value="1"/>
</dbReference>
<dbReference type="InterPro" id="IPR050204">
    <property type="entry name" value="AraC_XylS_family_regulators"/>
</dbReference>
<dbReference type="SMART" id="SM00342">
    <property type="entry name" value="HTH_ARAC"/>
    <property type="match status" value="1"/>
</dbReference>
<sequence>MTKASEIIATPPMRPMWHGITSYDPGLWAMLTAECGSRARFDISREAHCGMEHEQAGEIAVRNVEMGWQAMERGMGLAKSHVERHITVLAVQRGTLVIEDRYQTLSLKTGDMVMLDDALSHTLHFNHPALCSTVQIPPRVLTDRGIPVRFSSGCQPVHANPEVTAVRDLFLTFCAHAGSAGNALRERVGLQFLDLMDIVMKSSDASHSGRSTEGMLLRAKQIVARRFGDPNLSLSEIADELHVSSSSLFRAFRDRGMSPMRFAYSLRLEHAKNMLSGTSHVSIQEVAAHCGFTSLAHFSRSFKKEHGMAPRDYAAQQRSVAADAATDPDAEM</sequence>
<gene>
    <name evidence="6" type="primary">rhaS_16</name>
    <name evidence="6" type="ORF">LMG29739_03105</name>
</gene>
<evidence type="ECO:0000256" key="3">
    <source>
        <dbReference type="ARBA" id="ARBA00023163"/>
    </source>
</evidence>
<dbReference type="PANTHER" id="PTHR46796:SF13">
    <property type="entry name" value="HTH-TYPE TRANSCRIPTIONAL ACTIVATOR RHAS"/>
    <property type="match status" value="1"/>
</dbReference>
<keyword evidence="2" id="KW-0238">DNA-binding</keyword>
<evidence type="ECO:0000256" key="1">
    <source>
        <dbReference type="ARBA" id="ARBA00023015"/>
    </source>
</evidence>
<protein>
    <submittedName>
        <fullName evidence="6">HTH-type transcriptional activator RhaS</fullName>
    </submittedName>
</protein>
<dbReference type="EMBL" id="CADIKF010000022">
    <property type="protein sequence ID" value="CAB3759084.1"/>
    <property type="molecule type" value="Genomic_DNA"/>
</dbReference>
<evidence type="ECO:0000256" key="4">
    <source>
        <dbReference type="SAM" id="MobiDB-lite"/>
    </source>
</evidence>
<name>A0A6J5E060_9BURK</name>
<keyword evidence="1" id="KW-0805">Transcription regulation</keyword>
<reference evidence="6 7" key="1">
    <citation type="submission" date="2020-04" db="EMBL/GenBank/DDBJ databases">
        <authorList>
            <person name="De Canck E."/>
        </authorList>
    </citation>
    <scope>NUCLEOTIDE SEQUENCE [LARGE SCALE GENOMIC DNA]</scope>
    <source>
        <strain evidence="6 7">LMG 29739</strain>
    </source>
</reference>
<organism evidence="6 7">
    <name type="scientific">Paraburkholderia solisilvae</name>
    <dbReference type="NCBI Taxonomy" id="624376"/>
    <lineage>
        <taxon>Bacteria</taxon>
        <taxon>Pseudomonadati</taxon>
        <taxon>Pseudomonadota</taxon>
        <taxon>Betaproteobacteria</taxon>
        <taxon>Burkholderiales</taxon>
        <taxon>Burkholderiaceae</taxon>
        <taxon>Paraburkholderia</taxon>
    </lineage>
</organism>
<dbReference type="RefSeq" id="WP_175111805.1">
    <property type="nucleotide sequence ID" value="NZ_CADIKF010000022.1"/>
</dbReference>
<dbReference type="InterPro" id="IPR020449">
    <property type="entry name" value="Tscrpt_reg_AraC-type_HTH"/>
</dbReference>
<feature type="region of interest" description="Disordered" evidence="4">
    <location>
        <begin position="309"/>
        <end position="332"/>
    </location>
</feature>
<accession>A0A6J5E060</accession>
<dbReference type="PROSITE" id="PS00041">
    <property type="entry name" value="HTH_ARAC_FAMILY_1"/>
    <property type="match status" value="1"/>
</dbReference>
<feature type="domain" description="HTH araC/xylS-type" evidence="5">
    <location>
        <begin position="217"/>
        <end position="316"/>
    </location>
</feature>
<keyword evidence="3" id="KW-0804">Transcription</keyword>
<dbReference type="Pfam" id="PF12833">
    <property type="entry name" value="HTH_18"/>
    <property type="match status" value="1"/>
</dbReference>
<evidence type="ECO:0000256" key="2">
    <source>
        <dbReference type="ARBA" id="ARBA00023125"/>
    </source>
</evidence>
<dbReference type="InterPro" id="IPR009057">
    <property type="entry name" value="Homeodomain-like_sf"/>
</dbReference>
<dbReference type="PANTHER" id="PTHR46796">
    <property type="entry name" value="HTH-TYPE TRANSCRIPTIONAL ACTIVATOR RHAS-RELATED"/>
    <property type="match status" value="1"/>
</dbReference>
<dbReference type="PROSITE" id="PS01124">
    <property type="entry name" value="HTH_ARAC_FAMILY_2"/>
    <property type="match status" value="1"/>
</dbReference>
<dbReference type="GO" id="GO:0043565">
    <property type="term" value="F:sequence-specific DNA binding"/>
    <property type="evidence" value="ECO:0007669"/>
    <property type="project" value="InterPro"/>
</dbReference>
<dbReference type="AlphaFoldDB" id="A0A6J5E060"/>
<evidence type="ECO:0000313" key="6">
    <source>
        <dbReference type="EMBL" id="CAB3759084.1"/>
    </source>
</evidence>
<dbReference type="InterPro" id="IPR018060">
    <property type="entry name" value="HTH_AraC"/>
</dbReference>
<dbReference type="PRINTS" id="PR00032">
    <property type="entry name" value="HTHARAC"/>
</dbReference>
<dbReference type="GO" id="GO:0003700">
    <property type="term" value="F:DNA-binding transcription factor activity"/>
    <property type="evidence" value="ECO:0007669"/>
    <property type="project" value="InterPro"/>
</dbReference>
<proteinExistence type="predicted"/>
<dbReference type="InterPro" id="IPR018062">
    <property type="entry name" value="HTH_AraC-typ_CS"/>
</dbReference>
<keyword evidence="7" id="KW-1185">Reference proteome</keyword>
<feature type="compositionally biased region" description="Low complexity" evidence="4">
    <location>
        <begin position="314"/>
        <end position="325"/>
    </location>
</feature>
<dbReference type="Proteomes" id="UP000494329">
    <property type="component" value="Unassembled WGS sequence"/>
</dbReference>
<evidence type="ECO:0000313" key="7">
    <source>
        <dbReference type="Proteomes" id="UP000494329"/>
    </source>
</evidence>
<dbReference type="Gene3D" id="1.10.10.60">
    <property type="entry name" value="Homeodomain-like"/>
    <property type="match status" value="1"/>
</dbReference>
<evidence type="ECO:0000259" key="5">
    <source>
        <dbReference type="PROSITE" id="PS01124"/>
    </source>
</evidence>